<organism evidence="4 5">
    <name type="scientific">Streptomyces luteoverticillatus</name>
    <name type="common">Streptoverticillium luteoverticillatus</name>
    <dbReference type="NCBI Taxonomy" id="66425"/>
    <lineage>
        <taxon>Bacteria</taxon>
        <taxon>Bacillati</taxon>
        <taxon>Actinomycetota</taxon>
        <taxon>Actinomycetes</taxon>
        <taxon>Kitasatosporales</taxon>
        <taxon>Streptomycetaceae</taxon>
        <taxon>Streptomyces</taxon>
    </lineage>
</organism>
<dbReference type="InterPro" id="IPR022479">
    <property type="entry name" value="PqqD_bac"/>
</dbReference>
<reference evidence="4 5" key="1">
    <citation type="submission" date="2018-12" db="EMBL/GenBank/DDBJ databases">
        <title>The whole draft genome of Streptomyce luteoverticillatus CGMCC 15060.</title>
        <authorList>
            <person name="Feng Z."/>
            <person name="Chen G."/>
            <person name="Zhang J."/>
            <person name="Zhu H."/>
            <person name="Yu X."/>
            <person name="Zhang W."/>
            <person name="Zhang X."/>
        </authorList>
    </citation>
    <scope>NUCLEOTIDE SEQUENCE [LARGE SCALE GENOMIC DNA]</scope>
    <source>
        <strain evidence="4 5">CGMCC 15060</strain>
    </source>
</reference>
<dbReference type="Gene3D" id="1.10.10.1150">
    <property type="entry name" value="Coenzyme PQQ synthesis protein D (PqqD)"/>
    <property type="match status" value="1"/>
</dbReference>
<keyword evidence="5" id="KW-1185">Reference proteome</keyword>
<dbReference type="GO" id="GO:0018189">
    <property type="term" value="P:pyrroloquinoline quinone biosynthetic process"/>
    <property type="evidence" value="ECO:0007669"/>
    <property type="project" value="UniProtKB-UniPathway"/>
</dbReference>
<dbReference type="Proteomes" id="UP000267900">
    <property type="component" value="Chromosome"/>
</dbReference>
<gene>
    <name evidence="4" type="primary">pqqD</name>
    <name evidence="4" type="ORF">EKH77_02300</name>
</gene>
<comment type="pathway">
    <text evidence="1">Cofactor biosynthesis; pyrroloquinoline quinone biosynthesis.</text>
</comment>
<proteinExistence type="predicted"/>
<sequence>MTCWRLRPGVRLIHDSVRDAGVLLHPDGVLILNETGARVLALCDGNTDLVAIADALSRAYDAVPLHDLRDFLDALARRRLIERAHP</sequence>
<evidence type="ECO:0000256" key="2">
    <source>
        <dbReference type="ARBA" id="ARBA00011741"/>
    </source>
</evidence>
<comment type="subunit">
    <text evidence="2">Monomer. Interacts with PqqE.</text>
</comment>
<accession>A0A3Q9FTW5</accession>
<keyword evidence="3" id="KW-0884">PQQ biosynthesis</keyword>
<dbReference type="UniPathway" id="UPA00539"/>
<dbReference type="OrthoDB" id="7995890at2"/>
<dbReference type="NCBIfam" id="TIGR03859">
    <property type="entry name" value="PQQ_PqqD"/>
    <property type="match status" value="1"/>
</dbReference>
<dbReference type="InterPro" id="IPR008792">
    <property type="entry name" value="PQQD"/>
</dbReference>
<dbReference type="InterPro" id="IPR041881">
    <property type="entry name" value="PqqD_sf"/>
</dbReference>
<dbReference type="Pfam" id="PF05402">
    <property type="entry name" value="PqqD"/>
    <property type="match status" value="1"/>
</dbReference>
<dbReference type="RefSeq" id="WP_126912764.1">
    <property type="nucleotide sequence ID" value="NZ_CP034587.1"/>
</dbReference>
<dbReference type="EMBL" id="CP034587">
    <property type="protein sequence ID" value="AZQ70199.1"/>
    <property type="molecule type" value="Genomic_DNA"/>
</dbReference>
<evidence type="ECO:0000256" key="1">
    <source>
        <dbReference type="ARBA" id="ARBA00004886"/>
    </source>
</evidence>
<evidence type="ECO:0000313" key="5">
    <source>
        <dbReference type="Proteomes" id="UP000267900"/>
    </source>
</evidence>
<name>A0A3Q9FTW5_STRLT</name>
<evidence type="ECO:0000313" key="4">
    <source>
        <dbReference type="EMBL" id="AZQ70199.1"/>
    </source>
</evidence>
<dbReference type="AlphaFoldDB" id="A0A3Q9FTW5"/>
<evidence type="ECO:0000256" key="3">
    <source>
        <dbReference type="ARBA" id="ARBA00022905"/>
    </source>
</evidence>
<dbReference type="GO" id="GO:0048038">
    <property type="term" value="F:quinone binding"/>
    <property type="evidence" value="ECO:0007669"/>
    <property type="project" value="InterPro"/>
</dbReference>
<protein>
    <submittedName>
        <fullName evidence="4">Pyrroloquinoline quinone biosynthesis peptide chaperone PqqD</fullName>
    </submittedName>
</protein>